<dbReference type="RefSeq" id="WP_011900042.1">
    <property type="nucleotide sequence ID" value="NC_009376.1"/>
</dbReference>
<dbReference type="GeneID" id="5054789"/>
<evidence type="ECO:0000313" key="4">
    <source>
        <dbReference type="Proteomes" id="UP000001567"/>
    </source>
</evidence>
<dbReference type="CDD" id="cd01715">
    <property type="entry name" value="ETF_alpha"/>
    <property type="match status" value="1"/>
</dbReference>
<feature type="domain" description="Electron transfer flavoprotein alpha/beta-subunit N-terminal" evidence="2">
    <location>
        <begin position="279"/>
        <end position="463"/>
    </location>
</feature>
<dbReference type="OrthoDB" id="307696at2157"/>
<dbReference type="PANTHER" id="PTHR43153:SF1">
    <property type="entry name" value="ELECTRON TRANSFER FLAVOPROTEIN SUBUNIT ALPHA, MITOCHONDRIAL"/>
    <property type="match status" value="1"/>
</dbReference>
<organism evidence="3 4">
    <name type="scientific">Pyrobaculum arsenaticum (strain DSM 13514 / JCM 11321 / PZ6)</name>
    <dbReference type="NCBI Taxonomy" id="340102"/>
    <lineage>
        <taxon>Archaea</taxon>
        <taxon>Thermoproteota</taxon>
        <taxon>Thermoprotei</taxon>
        <taxon>Thermoproteales</taxon>
        <taxon>Thermoproteaceae</taxon>
        <taxon>Pyrobaculum</taxon>
    </lineage>
</organism>
<dbReference type="GO" id="GO:0033539">
    <property type="term" value="P:fatty acid beta-oxidation using acyl-CoA dehydrogenase"/>
    <property type="evidence" value="ECO:0007669"/>
    <property type="project" value="TreeGrafter"/>
</dbReference>
<dbReference type="InterPro" id="IPR033947">
    <property type="entry name" value="ETF_alpha_N"/>
</dbReference>
<dbReference type="InterPro" id="IPR014730">
    <property type="entry name" value="ETF_a/b_N"/>
</dbReference>
<dbReference type="SUPFAM" id="SSF52467">
    <property type="entry name" value="DHS-like NAD/FAD-binding domain"/>
    <property type="match status" value="1"/>
</dbReference>
<protein>
    <submittedName>
        <fullName evidence="3">Electron transfer flavoprotein, alpha subunit</fullName>
    </submittedName>
</protein>
<dbReference type="SMART" id="SM00893">
    <property type="entry name" value="ETF"/>
    <property type="match status" value="2"/>
</dbReference>
<dbReference type="PhylomeDB" id="A4WIB8"/>
<evidence type="ECO:0000256" key="1">
    <source>
        <dbReference type="ARBA" id="ARBA00005817"/>
    </source>
</evidence>
<comment type="similarity">
    <text evidence="1">Belongs to the ETF alpha-subunit/FixB family.</text>
</comment>
<evidence type="ECO:0000313" key="3">
    <source>
        <dbReference type="EMBL" id="ABP50135.1"/>
    </source>
</evidence>
<dbReference type="Gene3D" id="3.40.50.1220">
    <property type="entry name" value="TPP-binding domain"/>
    <property type="match status" value="1"/>
</dbReference>
<name>A4WIB8_PYRAR</name>
<dbReference type="PANTHER" id="PTHR43153">
    <property type="entry name" value="ELECTRON TRANSFER FLAVOPROTEIN ALPHA"/>
    <property type="match status" value="1"/>
</dbReference>
<dbReference type="InterPro" id="IPR029035">
    <property type="entry name" value="DHS-like_NAD/FAD-binding_dom"/>
</dbReference>
<dbReference type="GO" id="GO:0009055">
    <property type="term" value="F:electron transfer activity"/>
    <property type="evidence" value="ECO:0007669"/>
    <property type="project" value="InterPro"/>
</dbReference>
<dbReference type="InterPro" id="IPR014729">
    <property type="entry name" value="Rossmann-like_a/b/a_fold"/>
</dbReference>
<dbReference type="CDD" id="cd01714">
    <property type="entry name" value="ETF_beta"/>
    <property type="match status" value="1"/>
</dbReference>
<feature type="domain" description="Electron transfer flavoprotein alpha/beta-subunit N-terminal" evidence="2">
    <location>
        <begin position="22"/>
        <end position="215"/>
    </location>
</feature>
<dbReference type="InterPro" id="IPR014731">
    <property type="entry name" value="ETF_asu_C"/>
</dbReference>
<dbReference type="Proteomes" id="UP000001567">
    <property type="component" value="Chromosome"/>
</dbReference>
<sequence>MIFIALFKQIPDIGHVKIDQSTKRLIREGVPNILNPFDYHAVEAALALRDKLGGKAIAITMGPPHFKQSADEVLAMGVDAVIHLSDRAFAGSDTLATSRALALAVRKFAGKELGAIFAGKYSWDGETGHVGPQVAEMLGLAHVSGVASIEMEGLTAVVDREAEDGVEKIRVDLPAVFTVTDRTNSPRPPGRARGEYIVISASELTDNTSLFGSEGSPTYVADLREEPLERENRVLIDARERPELGVEAILEYIKKALAEGSGESLRQAPPSPSKGGPEIYVLAEEGLSGIKRVSYELLGKAVELAEMLGGSVTAIYGGEEKAEELIARGADKVILLRGADPRDYIAHAESLSRLVLNRRPWAVVAPSTSYGKDVLARVAARLGLGLTADCIDLKVENGKLAQFKPAFGGSIVSIIYSKTYPQMATIRPGIFQPLEPNYNRSGAVEEVRISPRLTILEKRGIEFELPDPQHARIVVGVGMGFKKKENVQMAIDLAKALGGAVAATRNVVLRGWLPYYVQVGVSGKAVAPHLYIALGIRGDINHLVGIRKARHIIAVNINKNADIFKIANLGVIGDIFKIVPLLIERIKKM</sequence>
<dbReference type="HOGENOM" id="CLU_024916_0_0_2"/>
<dbReference type="InterPro" id="IPR033948">
    <property type="entry name" value="ETF_beta_N"/>
</dbReference>
<gene>
    <name evidence="3" type="ordered locus">Pars_0540</name>
</gene>
<dbReference type="STRING" id="340102.Pars_0540"/>
<accession>A4WIB8</accession>
<dbReference type="KEGG" id="pas:Pars_0540"/>
<dbReference type="EMBL" id="CP000660">
    <property type="protein sequence ID" value="ABP50135.1"/>
    <property type="molecule type" value="Genomic_DNA"/>
</dbReference>
<dbReference type="GO" id="GO:0050660">
    <property type="term" value="F:flavin adenine dinucleotide binding"/>
    <property type="evidence" value="ECO:0007669"/>
    <property type="project" value="InterPro"/>
</dbReference>
<dbReference type="Gene3D" id="3.40.50.620">
    <property type="entry name" value="HUPs"/>
    <property type="match status" value="2"/>
</dbReference>
<dbReference type="Pfam" id="PF01012">
    <property type="entry name" value="ETF"/>
    <property type="match status" value="2"/>
</dbReference>
<dbReference type="SUPFAM" id="SSF52402">
    <property type="entry name" value="Adenine nucleotide alpha hydrolases-like"/>
    <property type="match status" value="2"/>
</dbReference>
<dbReference type="InterPro" id="IPR001308">
    <property type="entry name" value="ETF_a/FixB"/>
</dbReference>
<evidence type="ECO:0000259" key="2">
    <source>
        <dbReference type="SMART" id="SM00893"/>
    </source>
</evidence>
<dbReference type="AlphaFoldDB" id="A4WIB8"/>
<reference evidence="3 4" key="1">
    <citation type="submission" date="2007-04" db="EMBL/GenBank/DDBJ databases">
        <title>Complete sequence of Pyrobaculum arsenaticum DSM 13514.</title>
        <authorList>
            <consortium name="US DOE Joint Genome Institute"/>
            <person name="Copeland A."/>
            <person name="Lucas S."/>
            <person name="Lapidus A."/>
            <person name="Barry K."/>
            <person name="Glavina del Rio T."/>
            <person name="Dalin E."/>
            <person name="Tice H."/>
            <person name="Pitluck S."/>
            <person name="Chain P."/>
            <person name="Malfatti S."/>
            <person name="Shin M."/>
            <person name="Vergez L."/>
            <person name="Schmutz J."/>
            <person name="Larimer F."/>
            <person name="Land M."/>
            <person name="Hauser L."/>
            <person name="Kyrpides N."/>
            <person name="Mikhailova N."/>
            <person name="Cozen A.E."/>
            <person name="Fitz-Gibbon S.T."/>
            <person name="House C.H."/>
            <person name="Saltikov C."/>
            <person name="Lowe T.M."/>
            <person name="Richardson P."/>
        </authorList>
    </citation>
    <scope>NUCLEOTIDE SEQUENCE [LARGE SCALE GENOMIC DNA]</scope>
    <source>
        <strain evidence="4">ATCC 700994 / DSM 13514 / JCM 11321 / PZ6</strain>
    </source>
</reference>
<dbReference type="Pfam" id="PF00766">
    <property type="entry name" value="ETF_alpha"/>
    <property type="match status" value="1"/>
</dbReference>
<proteinExistence type="inferred from homology"/>